<comment type="caution">
    <text evidence="4">The sequence shown here is derived from an EMBL/GenBank/DDBJ whole genome shotgun (WGS) entry which is preliminary data.</text>
</comment>
<dbReference type="InterPro" id="IPR050302">
    <property type="entry name" value="Rab_GAP_TBC_domain"/>
</dbReference>
<feature type="compositionally biased region" description="Basic and acidic residues" evidence="2">
    <location>
        <begin position="164"/>
        <end position="173"/>
    </location>
</feature>
<feature type="compositionally biased region" description="Polar residues" evidence="2">
    <location>
        <begin position="40"/>
        <end position="55"/>
    </location>
</feature>
<dbReference type="PANTHER" id="PTHR47219:SF20">
    <property type="entry name" value="TBC1 DOMAIN FAMILY MEMBER 2B"/>
    <property type="match status" value="1"/>
</dbReference>
<proteinExistence type="predicted"/>
<organism evidence="4 5">
    <name type="scientific">Hibiscus sabdariffa</name>
    <name type="common">roselle</name>
    <dbReference type="NCBI Taxonomy" id="183260"/>
    <lineage>
        <taxon>Eukaryota</taxon>
        <taxon>Viridiplantae</taxon>
        <taxon>Streptophyta</taxon>
        <taxon>Embryophyta</taxon>
        <taxon>Tracheophyta</taxon>
        <taxon>Spermatophyta</taxon>
        <taxon>Magnoliopsida</taxon>
        <taxon>eudicotyledons</taxon>
        <taxon>Gunneridae</taxon>
        <taxon>Pentapetalae</taxon>
        <taxon>rosids</taxon>
        <taxon>malvids</taxon>
        <taxon>Malvales</taxon>
        <taxon>Malvaceae</taxon>
        <taxon>Malvoideae</taxon>
        <taxon>Hibiscus</taxon>
    </lineage>
</organism>
<sequence length="962" mass="109824">MDCSQHACVGYNQYECVDEMTSENITFTCGKTNEKCQEIWNDSSPRSSPIHSPQSNEHETFGGRGRKRTNESEVLESHKSAKIDSTRKIGGAALLTEKLDIMVEAITQRNKRDMELMNLKDAYGFTVRPQNIQTYRQYLNIYKEEEEERLEKWRIFLELHVKPTEPRPSKEEDSTILQGEDPEVKNKGLLQEENKGKFTAEPREANEEASIDANEETASKKQQEVTLQTEASQFDKDSASEEECKERLQGEAVEVKEEVDSSEKNKDTSETEATEFKEEVASERSREGDAPSVKYGSASLIESSVYSMENAREKEVQLTEETKTRKVHRWAKTRPALCAIENLMNLRVKRKNMKIRNMNGTRCHLPSRKEVRFSEGKSQDEFEEKVCVNEIPATEGSNADNGAYDESSFPWKEELQSLVHGGVPKDLRGELWQAFVGVKARRVERYYDDLLAKENHDADQHSNSSGVFEKWRMQIEKDIPRTFPGHPALNDHGRDSLRRLLLAYARHNPSVGYCQAMNFFAGLLLLLMPEENAFWTLVGIIDDYFDGYYAEEMIESQVDQLVFEELMRERFPRLVKHLDHLGVQVAWVSTPWFLSIFVNLLPWESVLRIWDVILFEGNRVMLFRTALALMELHAPAIVTTKDAGDAIVLLQSLAGSTFDSSQLVLTACMGFLSVTEGKLQKLREKHRPTVLMIVKERAKGAQVSKESKRIASKLYSFKQNRGLEETNPDEDERSPFKFEPRSSGLDELLCSLNSDLEVGTLPSLQDQVDMMKIELCRLLEEKRSAVLRAEELEIALAELEQKDYLRQFNTKVEQLEQEVADLHQALSVKKEQEAAVLKVLVHLEKEQKRVEVAYRNAEKEAAALREANAVLQKGIHLQEKYEKALASNAEMEKRVVMAESMLEATLQYESGYPKPLTSSQTRQDSSGRMGGLLSLGLWRDKSKGKPNVEEPNSSRTQEETNS</sequence>
<dbReference type="EMBL" id="JBBPBN010000039">
    <property type="protein sequence ID" value="KAK8999725.1"/>
    <property type="molecule type" value="Genomic_DNA"/>
</dbReference>
<name>A0ABR2QGA0_9ROSI</name>
<dbReference type="Proteomes" id="UP001396334">
    <property type="component" value="Unassembled WGS sequence"/>
</dbReference>
<protein>
    <recommendedName>
        <fullName evidence="3">Rab-GAP TBC domain-containing protein</fullName>
    </recommendedName>
</protein>
<evidence type="ECO:0000313" key="5">
    <source>
        <dbReference type="Proteomes" id="UP001396334"/>
    </source>
</evidence>
<evidence type="ECO:0000259" key="3">
    <source>
        <dbReference type="PROSITE" id="PS50086"/>
    </source>
</evidence>
<gene>
    <name evidence="4" type="ORF">V6N11_065222</name>
</gene>
<keyword evidence="5" id="KW-1185">Reference proteome</keyword>
<dbReference type="Pfam" id="PF00566">
    <property type="entry name" value="RabGAP-TBC"/>
    <property type="match status" value="1"/>
</dbReference>
<feature type="compositionally biased region" description="Basic and acidic residues" evidence="2">
    <location>
        <begin position="233"/>
        <end position="289"/>
    </location>
</feature>
<accession>A0ABR2QGA0</accession>
<feature type="compositionally biased region" description="Basic and acidic residues" evidence="2">
    <location>
        <begin position="68"/>
        <end position="79"/>
    </location>
</feature>
<feature type="domain" description="Rab-GAP TBC" evidence="3">
    <location>
        <begin position="422"/>
        <end position="617"/>
    </location>
</feature>
<dbReference type="PANTHER" id="PTHR47219">
    <property type="entry name" value="RAB GTPASE-ACTIVATING PROTEIN 1-LIKE"/>
    <property type="match status" value="1"/>
</dbReference>
<reference evidence="4 5" key="1">
    <citation type="journal article" date="2024" name="G3 (Bethesda)">
        <title>Genome assembly of Hibiscus sabdariffa L. provides insights into metabolisms of medicinal natural products.</title>
        <authorList>
            <person name="Kim T."/>
        </authorList>
    </citation>
    <scope>NUCLEOTIDE SEQUENCE [LARGE SCALE GENOMIC DNA]</scope>
    <source>
        <strain evidence="4">TK-2024</strain>
        <tissue evidence="4">Old leaves</tissue>
    </source>
</reference>
<feature type="region of interest" description="Disordered" evidence="2">
    <location>
        <begin position="40"/>
        <end position="79"/>
    </location>
</feature>
<dbReference type="PROSITE" id="PS50086">
    <property type="entry name" value="TBC_RABGAP"/>
    <property type="match status" value="1"/>
</dbReference>
<dbReference type="Gene3D" id="1.10.8.270">
    <property type="entry name" value="putative rabgap domain of human tbc1 domain family member 14 like domains"/>
    <property type="match status" value="1"/>
</dbReference>
<feature type="coiled-coil region" evidence="1">
    <location>
        <begin position="782"/>
        <end position="874"/>
    </location>
</feature>
<evidence type="ECO:0000256" key="1">
    <source>
        <dbReference type="SAM" id="Coils"/>
    </source>
</evidence>
<evidence type="ECO:0000313" key="4">
    <source>
        <dbReference type="EMBL" id="KAK8999725.1"/>
    </source>
</evidence>
<dbReference type="Gene3D" id="1.10.472.80">
    <property type="entry name" value="Ypt/Rab-GAP domain of gyp1p, domain 3"/>
    <property type="match status" value="1"/>
</dbReference>
<feature type="region of interest" description="Disordered" evidence="2">
    <location>
        <begin position="164"/>
        <end position="293"/>
    </location>
</feature>
<feature type="compositionally biased region" description="Polar residues" evidence="2">
    <location>
        <begin position="950"/>
        <end position="962"/>
    </location>
</feature>
<feature type="region of interest" description="Disordered" evidence="2">
    <location>
        <begin position="911"/>
        <end position="962"/>
    </location>
</feature>
<feature type="region of interest" description="Disordered" evidence="2">
    <location>
        <begin position="721"/>
        <end position="740"/>
    </location>
</feature>
<dbReference type="InterPro" id="IPR035969">
    <property type="entry name" value="Rab-GAP_TBC_sf"/>
</dbReference>
<evidence type="ECO:0000256" key="2">
    <source>
        <dbReference type="SAM" id="MobiDB-lite"/>
    </source>
</evidence>
<dbReference type="SUPFAM" id="SSF47923">
    <property type="entry name" value="Ypt/Rab-GAP domain of gyp1p"/>
    <property type="match status" value="2"/>
</dbReference>
<feature type="compositionally biased region" description="Basic and acidic residues" evidence="2">
    <location>
        <begin position="938"/>
        <end position="948"/>
    </location>
</feature>
<dbReference type="InterPro" id="IPR000195">
    <property type="entry name" value="Rab-GAP-TBC_dom"/>
</dbReference>
<feature type="compositionally biased region" description="Basic and acidic residues" evidence="2">
    <location>
        <begin position="182"/>
        <end position="206"/>
    </location>
</feature>
<dbReference type="SMART" id="SM00164">
    <property type="entry name" value="TBC"/>
    <property type="match status" value="1"/>
</dbReference>
<keyword evidence="1" id="KW-0175">Coiled coil</keyword>